<dbReference type="Proteomes" id="UP000197174">
    <property type="component" value="Unassembled WGS sequence"/>
</dbReference>
<dbReference type="InterPro" id="IPR050922">
    <property type="entry name" value="LytR/CpsA/Psr_CW_biosynth"/>
</dbReference>
<comment type="caution">
    <text evidence="3">The sequence shown here is derived from an EMBL/GenBank/DDBJ whole genome shotgun (WGS) entry which is preliminary data.</text>
</comment>
<accession>A0A246RUQ4</accession>
<evidence type="ECO:0000313" key="3">
    <source>
        <dbReference type="EMBL" id="OWV13798.1"/>
    </source>
</evidence>
<reference evidence="3 4" key="1">
    <citation type="submission" date="2017-03" db="EMBL/GenBank/DDBJ databases">
        <title>Whole genome sequence of Micromonospora wenchangensis, isolated from mangrove soil.</title>
        <authorList>
            <person name="Yang H."/>
        </authorList>
    </citation>
    <scope>NUCLEOTIDE SEQUENCE [LARGE SCALE GENOMIC DNA]</scope>
    <source>
        <strain evidence="3 4">CCTCC AA 2012002</strain>
    </source>
</reference>
<dbReference type="RefSeq" id="WP_088641873.1">
    <property type="nucleotide sequence ID" value="NZ_MZMV01000001.1"/>
</dbReference>
<dbReference type="NCBIfam" id="TIGR00350">
    <property type="entry name" value="lytR_cpsA_psr"/>
    <property type="match status" value="1"/>
</dbReference>
<keyword evidence="4" id="KW-1185">Reference proteome</keyword>
<dbReference type="PANTHER" id="PTHR33392:SF6">
    <property type="entry name" value="POLYISOPRENYL-TEICHOIC ACID--PEPTIDOGLYCAN TEICHOIC ACID TRANSFERASE TAGU"/>
    <property type="match status" value="1"/>
</dbReference>
<dbReference type="Gene3D" id="3.40.630.190">
    <property type="entry name" value="LCP protein"/>
    <property type="match status" value="1"/>
</dbReference>
<dbReference type="AlphaFoldDB" id="A0A246RUQ4"/>
<protein>
    <submittedName>
        <fullName evidence="3">Transcriptional regulator</fullName>
    </submittedName>
</protein>
<sequence>MVALLALALLGAGGVGAGALYLRSVDNDVERVDAFTGVPTENRPPVVARDAMNIMILGSDSRDPERTEGSRTDTIILAHLPKDRRSAQLVSIPRDTWVRVPRSADGRHGGRTAKINAAYAWGGIPLMVQTVEEFTRVHVDHVAVVDFAGFQEIIDALGGVDITVDHRFTSIHPPLRTFPAGRQTMDGATALDYSRQRKQFPDGDFARIRHQQQVIRAILDKAAGGGILTSPGKLNDFVRAASASVSVDREMSLLDLATELRGLRGGNLTFVTSPSRGTGRVGTESVVFADEQKVEAFYDAVRRDATAEIVRAAR</sequence>
<proteinExistence type="inferred from homology"/>
<evidence type="ECO:0000256" key="1">
    <source>
        <dbReference type="ARBA" id="ARBA00006068"/>
    </source>
</evidence>
<dbReference type="Pfam" id="PF03816">
    <property type="entry name" value="LytR_cpsA_psr"/>
    <property type="match status" value="1"/>
</dbReference>
<name>A0A246RUQ4_9ACTN</name>
<dbReference type="OrthoDB" id="5171929at2"/>
<feature type="domain" description="Cell envelope-related transcriptional attenuator" evidence="2">
    <location>
        <begin position="71"/>
        <end position="222"/>
    </location>
</feature>
<gene>
    <name evidence="3" type="ORF">B5D80_00750</name>
</gene>
<organism evidence="3 4">
    <name type="scientific">Micromonospora wenchangensis</name>
    <dbReference type="NCBI Taxonomy" id="1185415"/>
    <lineage>
        <taxon>Bacteria</taxon>
        <taxon>Bacillati</taxon>
        <taxon>Actinomycetota</taxon>
        <taxon>Actinomycetes</taxon>
        <taxon>Micromonosporales</taxon>
        <taxon>Micromonosporaceae</taxon>
        <taxon>Micromonospora</taxon>
    </lineage>
</organism>
<evidence type="ECO:0000313" key="4">
    <source>
        <dbReference type="Proteomes" id="UP000197174"/>
    </source>
</evidence>
<dbReference type="PANTHER" id="PTHR33392">
    <property type="entry name" value="POLYISOPRENYL-TEICHOIC ACID--PEPTIDOGLYCAN TEICHOIC ACID TRANSFERASE TAGU"/>
    <property type="match status" value="1"/>
</dbReference>
<evidence type="ECO:0000259" key="2">
    <source>
        <dbReference type="Pfam" id="PF03816"/>
    </source>
</evidence>
<dbReference type="InterPro" id="IPR004474">
    <property type="entry name" value="LytR_CpsA_psr"/>
</dbReference>
<comment type="similarity">
    <text evidence="1">Belongs to the LytR/CpsA/Psr (LCP) family.</text>
</comment>
<dbReference type="EMBL" id="MZMV01000001">
    <property type="protein sequence ID" value="OWV13798.1"/>
    <property type="molecule type" value="Genomic_DNA"/>
</dbReference>